<dbReference type="AlphaFoldDB" id="A0A644ZLU9"/>
<proteinExistence type="predicted"/>
<dbReference type="EMBL" id="VSSQ01009531">
    <property type="protein sequence ID" value="MPM41899.1"/>
    <property type="molecule type" value="Genomic_DNA"/>
</dbReference>
<comment type="caution">
    <text evidence="1">The sequence shown here is derived from an EMBL/GenBank/DDBJ whole genome shotgun (WGS) entry which is preliminary data.</text>
</comment>
<protein>
    <submittedName>
        <fullName evidence="1">Uncharacterized protein</fullName>
    </submittedName>
</protein>
<evidence type="ECO:0000313" key="1">
    <source>
        <dbReference type="EMBL" id="MPM41899.1"/>
    </source>
</evidence>
<gene>
    <name evidence="1" type="ORF">SDC9_88559</name>
</gene>
<accession>A0A644ZLU9</accession>
<sequence>MELGFRPIVESGPVELLNTAVELIARRRISSMAVQIRGQCKAKVSFTAKGKIKVERSETRSSALEAGEGI</sequence>
<name>A0A644ZLU9_9ZZZZ</name>
<reference evidence="1" key="1">
    <citation type="submission" date="2019-08" db="EMBL/GenBank/DDBJ databases">
        <authorList>
            <person name="Kucharzyk K."/>
            <person name="Murdoch R.W."/>
            <person name="Higgins S."/>
            <person name="Loffler F."/>
        </authorList>
    </citation>
    <scope>NUCLEOTIDE SEQUENCE</scope>
</reference>
<organism evidence="1">
    <name type="scientific">bioreactor metagenome</name>
    <dbReference type="NCBI Taxonomy" id="1076179"/>
    <lineage>
        <taxon>unclassified sequences</taxon>
        <taxon>metagenomes</taxon>
        <taxon>ecological metagenomes</taxon>
    </lineage>
</organism>